<organism evidence="3 4">
    <name type="scientific">Rhodotorula graminis (strain WP1)</name>
    <dbReference type="NCBI Taxonomy" id="578459"/>
    <lineage>
        <taxon>Eukaryota</taxon>
        <taxon>Fungi</taxon>
        <taxon>Dikarya</taxon>
        <taxon>Basidiomycota</taxon>
        <taxon>Pucciniomycotina</taxon>
        <taxon>Microbotryomycetes</taxon>
        <taxon>Sporidiobolales</taxon>
        <taxon>Sporidiobolaceae</taxon>
        <taxon>Rhodotorula</taxon>
    </lineage>
</organism>
<dbReference type="InterPro" id="IPR040079">
    <property type="entry name" value="Glutathione_S-Trfase"/>
</dbReference>
<dbReference type="GO" id="GO:0004364">
    <property type="term" value="F:glutathione transferase activity"/>
    <property type="evidence" value="ECO:0007669"/>
    <property type="project" value="TreeGrafter"/>
</dbReference>
<gene>
    <name evidence="3" type="ORF">RHOBADRAFT_46409</name>
</gene>
<evidence type="ECO:0000259" key="1">
    <source>
        <dbReference type="PROSITE" id="PS50404"/>
    </source>
</evidence>
<sequence length="232" mass="25749">MPPLDMSSITLQYFPIQGRGEPIRLLLTDAGLAFTESNDTSAFFANKHDLAQYRFEQLPRLSVTRADADSGAEPEVVVHLAQQGAILRFVAKVARYGEGATVWQEAVVDMLQDACEDLNSAYTRCIYGKDAPSLLAEFVKTTAPKALKQFEYLFATNKSEAGYLVYEQPSFAEFHLLYLVHALRKLAPSILDAYPTLAAWEATMRARPGLANYTPRHEMLNGNKNGQEALAL</sequence>
<dbReference type="InterPro" id="IPR036282">
    <property type="entry name" value="Glutathione-S-Trfase_C_sf"/>
</dbReference>
<dbReference type="Gene3D" id="1.20.1050.10">
    <property type="match status" value="1"/>
</dbReference>
<dbReference type="OrthoDB" id="414243at2759"/>
<dbReference type="EMBL" id="KQ474085">
    <property type="protein sequence ID" value="KPV72818.1"/>
    <property type="molecule type" value="Genomic_DNA"/>
</dbReference>
<name>A0A0P9GIJ8_RHOGW</name>
<dbReference type="SUPFAM" id="SSF52833">
    <property type="entry name" value="Thioredoxin-like"/>
    <property type="match status" value="1"/>
</dbReference>
<dbReference type="InterPro" id="IPR050213">
    <property type="entry name" value="GST_superfamily"/>
</dbReference>
<dbReference type="PANTHER" id="PTHR11571">
    <property type="entry name" value="GLUTATHIONE S-TRANSFERASE"/>
    <property type="match status" value="1"/>
</dbReference>
<dbReference type="GeneID" id="28975232"/>
<dbReference type="STRING" id="578459.A0A0P9GIJ8"/>
<feature type="domain" description="GST N-terminal" evidence="1">
    <location>
        <begin position="7"/>
        <end position="98"/>
    </location>
</feature>
<dbReference type="InterPro" id="IPR010987">
    <property type="entry name" value="Glutathione-S-Trfase_C-like"/>
</dbReference>
<dbReference type="Pfam" id="PF14497">
    <property type="entry name" value="GST_C_3"/>
    <property type="match status" value="1"/>
</dbReference>
<dbReference type="RefSeq" id="XP_018268867.1">
    <property type="nucleotide sequence ID" value="XM_018414784.1"/>
</dbReference>
<protein>
    <recommendedName>
        <fullName evidence="5">Glutathione S-transferase</fullName>
    </recommendedName>
</protein>
<dbReference type="InterPro" id="IPR004046">
    <property type="entry name" value="GST_C"/>
</dbReference>
<dbReference type="SFLD" id="SFLDS00019">
    <property type="entry name" value="Glutathione_Transferase_(cytos"/>
    <property type="match status" value="1"/>
</dbReference>
<accession>A0A0P9GIJ8</accession>
<dbReference type="Proteomes" id="UP000053890">
    <property type="component" value="Unassembled WGS sequence"/>
</dbReference>
<feature type="domain" description="GST C-terminal" evidence="2">
    <location>
        <begin position="101"/>
        <end position="232"/>
    </location>
</feature>
<dbReference type="InterPro" id="IPR036249">
    <property type="entry name" value="Thioredoxin-like_sf"/>
</dbReference>
<evidence type="ECO:0000313" key="3">
    <source>
        <dbReference type="EMBL" id="KPV72818.1"/>
    </source>
</evidence>
<evidence type="ECO:0008006" key="5">
    <source>
        <dbReference type="Google" id="ProtNLM"/>
    </source>
</evidence>
<evidence type="ECO:0000259" key="2">
    <source>
        <dbReference type="PROSITE" id="PS50405"/>
    </source>
</evidence>
<dbReference type="GO" id="GO:0006749">
    <property type="term" value="P:glutathione metabolic process"/>
    <property type="evidence" value="ECO:0007669"/>
    <property type="project" value="TreeGrafter"/>
</dbReference>
<dbReference type="AlphaFoldDB" id="A0A0P9GIJ8"/>
<dbReference type="PROSITE" id="PS50404">
    <property type="entry name" value="GST_NTER"/>
    <property type="match status" value="1"/>
</dbReference>
<dbReference type="Gene3D" id="3.40.30.10">
    <property type="entry name" value="Glutaredoxin"/>
    <property type="match status" value="1"/>
</dbReference>
<reference evidence="3 4" key="1">
    <citation type="journal article" date="2015" name="Front. Microbiol.">
        <title>Genome sequence of the plant growth promoting endophytic yeast Rhodotorula graminis WP1.</title>
        <authorList>
            <person name="Firrincieli A."/>
            <person name="Otillar R."/>
            <person name="Salamov A."/>
            <person name="Schmutz J."/>
            <person name="Khan Z."/>
            <person name="Redman R.S."/>
            <person name="Fleck N.D."/>
            <person name="Lindquist E."/>
            <person name="Grigoriev I.V."/>
            <person name="Doty S.L."/>
        </authorList>
    </citation>
    <scope>NUCLEOTIDE SEQUENCE [LARGE SCALE GENOMIC DNA]</scope>
    <source>
        <strain evidence="3 4">WP1</strain>
    </source>
</reference>
<dbReference type="SUPFAM" id="SSF47616">
    <property type="entry name" value="GST C-terminal domain-like"/>
    <property type="match status" value="1"/>
</dbReference>
<keyword evidence="4" id="KW-1185">Reference proteome</keyword>
<proteinExistence type="predicted"/>
<evidence type="ECO:0000313" key="4">
    <source>
        <dbReference type="Proteomes" id="UP000053890"/>
    </source>
</evidence>
<dbReference type="InterPro" id="IPR004045">
    <property type="entry name" value="Glutathione_S-Trfase_N"/>
</dbReference>
<dbReference type="PROSITE" id="PS50405">
    <property type="entry name" value="GST_CTER"/>
    <property type="match status" value="1"/>
</dbReference>